<sequence length="106" mass="11594">MTYPRESIDLPEDRGWLRWILGVPLGIIHLLNAVAVFGALFAGPQGEWDHQGYEGVSAMCFVSVSLSVLGLLITAVPSVRRTMGLWWFLPPLLLGLTAYIRGATLG</sequence>
<dbReference type="PATRIC" id="fig|1961.12.peg.1393"/>
<proteinExistence type="predicted"/>
<feature type="transmembrane region" description="Helical" evidence="1">
    <location>
        <begin position="20"/>
        <end position="43"/>
    </location>
</feature>
<keyword evidence="1" id="KW-0472">Membrane</keyword>
<dbReference type="OrthoDB" id="4331128at2"/>
<organism evidence="2 3">
    <name type="scientific">Streptomyces virginiae</name>
    <name type="common">Streptomyces cinnamonensis</name>
    <dbReference type="NCBI Taxonomy" id="1961"/>
    <lineage>
        <taxon>Bacteria</taxon>
        <taxon>Bacillati</taxon>
        <taxon>Actinomycetota</taxon>
        <taxon>Actinomycetes</taxon>
        <taxon>Kitasatosporales</taxon>
        <taxon>Streptomycetaceae</taxon>
        <taxon>Streptomyces</taxon>
    </lineage>
</organism>
<keyword evidence="1" id="KW-1133">Transmembrane helix</keyword>
<keyword evidence="1" id="KW-0812">Transmembrane</keyword>
<gene>
    <name evidence="2" type="ORF">ADK75_06265</name>
</gene>
<dbReference type="RefSeq" id="WP_037860778.1">
    <property type="nucleotide sequence ID" value="NZ_LGUV01000031.1"/>
</dbReference>
<accession>A0A0L8N2E3</accession>
<dbReference type="AlphaFoldDB" id="A0A0L8N2E3"/>
<name>A0A0L8N2E3_STRVG</name>
<evidence type="ECO:0000313" key="2">
    <source>
        <dbReference type="EMBL" id="KOG56867.1"/>
    </source>
</evidence>
<dbReference type="EMBL" id="LGUV01000031">
    <property type="protein sequence ID" value="KOG56867.1"/>
    <property type="molecule type" value="Genomic_DNA"/>
</dbReference>
<feature type="transmembrane region" description="Helical" evidence="1">
    <location>
        <begin position="55"/>
        <end position="76"/>
    </location>
</feature>
<feature type="transmembrane region" description="Helical" evidence="1">
    <location>
        <begin position="83"/>
        <end position="100"/>
    </location>
</feature>
<comment type="caution">
    <text evidence="2">The sequence shown here is derived from an EMBL/GenBank/DDBJ whole genome shotgun (WGS) entry which is preliminary data.</text>
</comment>
<evidence type="ECO:0000313" key="3">
    <source>
        <dbReference type="Proteomes" id="UP000037084"/>
    </source>
</evidence>
<protein>
    <submittedName>
        <fullName evidence="2">Uncharacterized protein</fullName>
    </submittedName>
</protein>
<dbReference type="Proteomes" id="UP000037084">
    <property type="component" value="Unassembled WGS sequence"/>
</dbReference>
<reference evidence="3" key="1">
    <citation type="submission" date="2015-07" db="EMBL/GenBank/DDBJ databases">
        <authorList>
            <consortium name="Consortium for Microbial Forensics and Genomics (microFORGE)"/>
            <person name="Knight B.M."/>
            <person name="Roberts D.P."/>
            <person name="Lin D."/>
            <person name="Hari K."/>
            <person name="Fletcher J."/>
            <person name="Melcher U."/>
            <person name="Blagden T."/>
            <person name="Winegar R.A."/>
        </authorList>
    </citation>
    <scope>NUCLEOTIDE SEQUENCE [LARGE SCALE GENOMIC DNA]</scope>
    <source>
        <strain evidence="3">NRRL B-1447</strain>
    </source>
</reference>
<evidence type="ECO:0000256" key="1">
    <source>
        <dbReference type="SAM" id="Phobius"/>
    </source>
</evidence>